<evidence type="ECO:0000313" key="4">
    <source>
        <dbReference type="Proteomes" id="UP000283616"/>
    </source>
</evidence>
<dbReference type="Pfam" id="PF15644">
    <property type="entry name" value="Gln_amidase"/>
    <property type="match status" value="1"/>
</dbReference>
<gene>
    <name evidence="3" type="ORF">DW011_05455</name>
</gene>
<organism evidence="3 4">
    <name type="scientific">Bacteroides thetaiotaomicron</name>
    <dbReference type="NCBI Taxonomy" id="818"/>
    <lineage>
        <taxon>Bacteria</taxon>
        <taxon>Pseudomonadati</taxon>
        <taxon>Bacteroidota</taxon>
        <taxon>Bacteroidia</taxon>
        <taxon>Bacteroidales</taxon>
        <taxon>Bacteroidaceae</taxon>
        <taxon>Bacteroides</taxon>
    </lineage>
</organism>
<reference evidence="3 4" key="1">
    <citation type="submission" date="2018-08" db="EMBL/GenBank/DDBJ databases">
        <title>A genome reference for cultivated species of the human gut microbiota.</title>
        <authorList>
            <person name="Zou Y."/>
            <person name="Xue W."/>
            <person name="Luo G."/>
        </authorList>
    </citation>
    <scope>NUCLEOTIDE SEQUENCE [LARGE SCALE GENOMIC DNA]</scope>
    <source>
        <strain evidence="3 4">AF37-12</strain>
    </source>
</reference>
<dbReference type="InterPro" id="IPR028908">
    <property type="entry name" value="Tox-PL_dom"/>
</dbReference>
<feature type="coiled-coil region" evidence="1">
    <location>
        <begin position="485"/>
        <end position="512"/>
    </location>
</feature>
<dbReference type="RefSeq" id="WP_055228803.1">
    <property type="nucleotide sequence ID" value="NZ_CP083686.1"/>
</dbReference>
<protein>
    <recommendedName>
        <fullName evidence="2">Tox-PL domain-containing protein</fullName>
    </recommendedName>
</protein>
<evidence type="ECO:0000313" key="3">
    <source>
        <dbReference type="EMBL" id="RHL62304.1"/>
    </source>
</evidence>
<proteinExistence type="predicted"/>
<dbReference type="Proteomes" id="UP000283616">
    <property type="component" value="Unassembled WGS sequence"/>
</dbReference>
<dbReference type="AlphaFoldDB" id="A0A415M3M3"/>
<keyword evidence="1" id="KW-0175">Coiled coil</keyword>
<name>A0A415M3M3_BACT4</name>
<dbReference type="EMBL" id="QROV01000005">
    <property type="protein sequence ID" value="RHL62304.1"/>
    <property type="molecule type" value="Genomic_DNA"/>
</dbReference>
<evidence type="ECO:0000256" key="1">
    <source>
        <dbReference type="SAM" id="Coils"/>
    </source>
</evidence>
<feature type="domain" description="Tox-PL" evidence="2">
    <location>
        <begin position="422"/>
        <end position="542"/>
    </location>
</feature>
<evidence type="ECO:0000259" key="2">
    <source>
        <dbReference type="Pfam" id="PF15644"/>
    </source>
</evidence>
<comment type="caution">
    <text evidence="3">The sequence shown here is derived from an EMBL/GenBank/DDBJ whole genome shotgun (WGS) entry which is preliminary data.</text>
</comment>
<accession>A0A415M3M3</accession>
<sequence length="582" mass="67171">MKGLTFYDKQHIQKILAQQSEVANIFNRFILSITPFLQQWANRSSDNVWLRNQVVEKCVDRELDKLQSLLLTNLTAFNIDAWKRSEMKNEDFISEYIKGMAIDSVRKQGMFATNKDALSQLRKGVDVRGNNLSPMVWNLADQTKTQLEYYLQTGLSVGRSSSRISQDLRQILNEPDKRFRRVKDKEGKLVMSQPMKNYHPGQGIYRSSKMNALRLTATSTNMSYRTADYERWSKQDFILGIEIHRSANNRGPCKICDAMVGKYPKTFKFIGFHPFCICFATPITMEPDNFADFLLNDTVPQEQVITDIPKTAKNFVDENKNGVQSAFWYKDNFSKEGDLQRERTPQPTTPEVIKVSRTKRIKTDAEKNDIQKRWDDRFVRNFNQSKIEQKIGIKRGEDMTFEEANELRGNIGYGEGREFSVNCQSCVVANELRRRGYDVTALPNLKKEGNIPYELSGKTNWAWIDPETMQTPEKKQAGGQYVSGLDIKSKTLTQLNKELNELTKEAGRYHIDFMWKDGKGGHIITVDRLENGSIRIYDPQIGRLGDWKVISKDISLKYGVNVLRVDNLLVNTDIIDRIVRKL</sequence>